<accession>A0A081LAS9</accession>
<reference evidence="2 3" key="1">
    <citation type="submission" date="2012-09" db="EMBL/GenBank/DDBJ databases">
        <title>Genome Sequence of Bacillus sp. DW5-4.</title>
        <authorList>
            <person name="Lai Q."/>
            <person name="Liu Y."/>
            <person name="Shao Z."/>
        </authorList>
    </citation>
    <scope>NUCLEOTIDE SEQUENCE [LARGE SCALE GENOMIC DNA]</scope>
    <source>
        <strain evidence="2 3">DW5-4</strain>
    </source>
</reference>
<dbReference type="EMBL" id="JOTP01000010">
    <property type="protein sequence ID" value="KEP26355.1"/>
    <property type="molecule type" value="Genomic_DNA"/>
</dbReference>
<keyword evidence="1" id="KW-0812">Transmembrane</keyword>
<name>A0A081LAS9_9BACI</name>
<gene>
    <name evidence="2" type="ORF">BA70_02155</name>
</gene>
<keyword evidence="1" id="KW-1133">Transmembrane helix</keyword>
<dbReference type="AlphaFoldDB" id="A0A081LAS9"/>
<proteinExistence type="predicted"/>
<dbReference type="Proteomes" id="UP000028091">
    <property type="component" value="Unassembled WGS sequence"/>
</dbReference>
<comment type="caution">
    <text evidence="2">The sequence shown here is derived from an EMBL/GenBank/DDBJ whole genome shotgun (WGS) entry which is preliminary data.</text>
</comment>
<sequence length="91" mass="10334">MDGEIQLGVLASACEAKTTFEKGENMTMKLINMSMEHLINHPPPFKSFFFLILLYKNIFLVSTIMLILVSIDLEIFYSEEKELLDGKGSKS</sequence>
<feature type="transmembrane region" description="Helical" evidence="1">
    <location>
        <begin position="48"/>
        <end position="71"/>
    </location>
</feature>
<evidence type="ECO:0000313" key="2">
    <source>
        <dbReference type="EMBL" id="KEP26355.1"/>
    </source>
</evidence>
<keyword evidence="1" id="KW-0472">Membrane</keyword>
<evidence type="ECO:0000313" key="3">
    <source>
        <dbReference type="Proteomes" id="UP000028091"/>
    </source>
</evidence>
<protein>
    <submittedName>
        <fullName evidence="2">Uncharacterized protein</fullName>
    </submittedName>
</protein>
<keyword evidence="3" id="KW-1185">Reference proteome</keyword>
<evidence type="ECO:0000256" key="1">
    <source>
        <dbReference type="SAM" id="Phobius"/>
    </source>
</evidence>
<organism evidence="2 3">
    <name type="scientific">Bacillus zhangzhouensis</name>
    <dbReference type="NCBI Taxonomy" id="1178540"/>
    <lineage>
        <taxon>Bacteria</taxon>
        <taxon>Bacillati</taxon>
        <taxon>Bacillota</taxon>
        <taxon>Bacilli</taxon>
        <taxon>Bacillales</taxon>
        <taxon>Bacillaceae</taxon>
        <taxon>Bacillus</taxon>
    </lineage>
</organism>